<evidence type="ECO:0000313" key="3">
    <source>
        <dbReference type="Proteomes" id="UP001321473"/>
    </source>
</evidence>
<evidence type="ECO:0000313" key="2">
    <source>
        <dbReference type="EMBL" id="KAK8761323.1"/>
    </source>
</evidence>
<keyword evidence="1" id="KW-0472">Membrane</keyword>
<sequence length="100" mass="10756">MLVVLTTVAGVCEGFLLCIRGVLYGDYLGVVSMGLASGLQGLCMVPAFMGAPASIGFFRDKMGSYDQFYWLLGAVNILASCLISVIAVIDKLRRKEWAVN</sequence>
<feature type="transmembrane region" description="Helical" evidence="1">
    <location>
        <begin position="38"/>
        <end position="58"/>
    </location>
</feature>
<protein>
    <recommendedName>
        <fullName evidence="4">Monocarboxylate transporter</fullName>
    </recommendedName>
</protein>
<dbReference type="AlphaFoldDB" id="A0AAQ4DFT3"/>
<dbReference type="InterPro" id="IPR036259">
    <property type="entry name" value="MFS_trans_sf"/>
</dbReference>
<reference evidence="2 3" key="1">
    <citation type="journal article" date="2023" name="Arcadia Sci">
        <title>De novo assembly of a long-read Amblyomma americanum tick genome.</title>
        <authorList>
            <person name="Chou S."/>
            <person name="Poskanzer K.E."/>
            <person name="Rollins M."/>
            <person name="Thuy-Boun P.S."/>
        </authorList>
    </citation>
    <scope>NUCLEOTIDE SEQUENCE [LARGE SCALE GENOMIC DNA]</scope>
    <source>
        <strain evidence="2">F_SG_1</strain>
        <tissue evidence="2">Salivary glands</tissue>
    </source>
</reference>
<name>A0AAQ4DFT3_AMBAM</name>
<evidence type="ECO:0000256" key="1">
    <source>
        <dbReference type="SAM" id="Phobius"/>
    </source>
</evidence>
<organism evidence="2 3">
    <name type="scientific">Amblyomma americanum</name>
    <name type="common">Lone star tick</name>
    <dbReference type="NCBI Taxonomy" id="6943"/>
    <lineage>
        <taxon>Eukaryota</taxon>
        <taxon>Metazoa</taxon>
        <taxon>Ecdysozoa</taxon>
        <taxon>Arthropoda</taxon>
        <taxon>Chelicerata</taxon>
        <taxon>Arachnida</taxon>
        <taxon>Acari</taxon>
        <taxon>Parasitiformes</taxon>
        <taxon>Ixodida</taxon>
        <taxon>Ixodoidea</taxon>
        <taxon>Ixodidae</taxon>
        <taxon>Amblyomminae</taxon>
        <taxon>Amblyomma</taxon>
    </lineage>
</organism>
<accession>A0AAQ4DFT3</accession>
<dbReference type="SUPFAM" id="SSF103473">
    <property type="entry name" value="MFS general substrate transporter"/>
    <property type="match status" value="1"/>
</dbReference>
<gene>
    <name evidence="2" type="ORF">V5799_027409</name>
</gene>
<dbReference type="Proteomes" id="UP001321473">
    <property type="component" value="Unassembled WGS sequence"/>
</dbReference>
<dbReference type="EMBL" id="JARKHS020031296">
    <property type="protein sequence ID" value="KAK8761323.1"/>
    <property type="molecule type" value="Genomic_DNA"/>
</dbReference>
<keyword evidence="1" id="KW-1133">Transmembrane helix</keyword>
<feature type="transmembrane region" description="Helical" evidence="1">
    <location>
        <begin position="70"/>
        <end position="89"/>
    </location>
</feature>
<keyword evidence="3" id="KW-1185">Reference proteome</keyword>
<evidence type="ECO:0008006" key="4">
    <source>
        <dbReference type="Google" id="ProtNLM"/>
    </source>
</evidence>
<proteinExistence type="predicted"/>
<comment type="caution">
    <text evidence="2">The sequence shown here is derived from an EMBL/GenBank/DDBJ whole genome shotgun (WGS) entry which is preliminary data.</text>
</comment>
<keyword evidence="1" id="KW-0812">Transmembrane</keyword>